<dbReference type="Proteomes" id="UP001595867">
    <property type="component" value="Unassembled WGS sequence"/>
</dbReference>
<feature type="domain" description="STAS" evidence="3">
    <location>
        <begin position="30"/>
        <end position="123"/>
    </location>
</feature>
<dbReference type="InterPro" id="IPR036513">
    <property type="entry name" value="STAS_dom_sf"/>
</dbReference>
<protein>
    <recommendedName>
        <fullName evidence="2">Anti-sigma factor antagonist</fullName>
    </recommendedName>
</protein>
<dbReference type="InterPro" id="IPR003658">
    <property type="entry name" value="Anti-sigma_ant"/>
</dbReference>
<evidence type="ECO:0000256" key="2">
    <source>
        <dbReference type="RuleBase" id="RU003749"/>
    </source>
</evidence>
<dbReference type="NCBIfam" id="TIGR00377">
    <property type="entry name" value="ant_ant_sig"/>
    <property type="match status" value="1"/>
</dbReference>
<evidence type="ECO:0000256" key="1">
    <source>
        <dbReference type="ARBA" id="ARBA00009013"/>
    </source>
</evidence>
<dbReference type="SUPFAM" id="SSF52091">
    <property type="entry name" value="SpoIIaa-like"/>
    <property type="match status" value="1"/>
</dbReference>
<evidence type="ECO:0000259" key="3">
    <source>
        <dbReference type="PROSITE" id="PS50801"/>
    </source>
</evidence>
<dbReference type="PROSITE" id="PS50801">
    <property type="entry name" value="STAS"/>
    <property type="match status" value="1"/>
</dbReference>
<dbReference type="Gene3D" id="3.30.750.24">
    <property type="entry name" value="STAS domain"/>
    <property type="match status" value="1"/>
</dbReference>
<evidence type="ECO:0000313" key="5">
    <source>
        <dbReference type="Proteomes" id="UP001595867"/>
    </source>
</evidence>
<keyword evidence="5" id="KW-1185">Reference proteome</keyword>
<dbReference type="InterPro" id="IPR002645">
    <property type="entry name" value="STAS_dom"/>
</dbReference>
<evidence type="ECO:0000313" key="4">
    <source>
        <dbReference type="EMBL" id="MFC4070042.1"/>
    </source>
</evidence>
<dbReference type="RefSeq" id="WP_378070935.1">
    <property type="nucleotide sequence ID" value="NZ_JBHSBL010000024.1"/>
</dbReference>
<comment type="caution">
    <text evidence="4">The sequence shown here is derived from an EMBL/GenBank/DDBJ whole genome shotgun (WGS) entry which is preliminary data.</text>
</comment>
<organism evidence="4 5">
    <name type="scientific">Actinoplanes subglobosus</name>
    <dbReference type="NCBI Taxonomy" id="1547892"/>
    <lineage>
        <taxon>Bacteria</taxon>
        <taxon>Bacillati</taxon>
        <taxon>Actinomycetota</taxon>
        <taxon>Actinomycetes</taxon>
        <taxon>Micromonosporales</taxon>
        <taxon>Micromonosporaceae</taxon>
        <taxon>Actinoplanes</taxon>
    </lineage>
</organism>
<dbReference type="PANTHER" id="PTHR33495:SF2">
    <property type="entry name" value="ANTI-SIGMA FACTOR ANTAGONIST TM_1081-RELATED"/>
    <property type="match status" value="1"/>
</dbReference>
<dbReference type="EMBL" id="JBHSBL010000024">
    <property type="protein sequence ID" value="MFC4070042.1"/>
    <property type="molecule type" value="Genomic_DNA"/>
</dbReference>
<name>A0ABV8J0F4_9ACTN</name>
<gene>
    <name evidence="4" type="ORF">ACFO0C_34375</name>
</gene>
<dbReference type="InterPro" id="IPR058548">
    <property type="entry name" value="MlaB-like_STAS"/>
</dbReference>
<comment type="similarity">
    <text evidence="1 2">Belongs to the anti-sigma-factor antagonist family.</text>
</comment>
<dbReference type="PANTHER" id="PTHR33495">
    <property type="entry name" value="ANTI-SIGMA FACTOR ANTAGONIST TM_1081-RELATED-RELATED"/>
    <property type="match status" value="1"/>
</dbReference>
<dbReference type="CDD" id="cd07043">
    <property type="entry name" value="STAS_anti-anti-sigma_factors"/>
    <property type="match status" value="1"/>
</dbReference>
<proteinExistence type="inferred from homology"/>
<dbReference type="Pfam" id="PF13466">
    <property type="entry name" value="STAS_2"/>
    <property type="match status" value="1"/>
</dbReference>
<accession>A0ABV8J0F4</accession>
<sequence length="123" mass="13209">MLVDNYFVADDYYTIALEPAGGSATARVLLAGAFDIGTRDDLRKALLDLVADDPGQRILVDLRQVTFIDSEAINALIEGYLAAERAGVTLRLCGAQGIVDRVLRVVGLDHLLDPPDGPAGSRW</sequence>
<reference evidence="5" key="1">
    <citation type="journal article" date="2019" name="Int. J. Syst. Evol. Microbiol.">
        <title>The Global Catalogue of Microorganisms (GCM) 10K type strain sequencing project: providing services to taxonomists for standard genome sequencing and annotation.</title>
        <authorList>
            <consortium name="The Broad Institute Genomics Platform"/>
            <consortium name="The Broad Institute Genome Sequencing Center for Infectious Disease"/>
            <person name="Wu L."/>
            <person name="Ma J."/>
        </authorList>
    </citation>
    <scope>NUCLEOTIDE SEQUENCE [LARGE SCALE GENOMIC DNA]</scope>
    <source>
        <strain evidence="5">TBRC 5832</strain>
    </source>
</reference>